<reference evidence="3" key="1">
    <citation type="journal article" date="2013" name="Genome Biol.">
        <title>Draft genome of the mountain pine beetle, Dendroctonus ponderosae Hopkins, a major forest pest.</title>
        <authorList>
            <person name="Keeling C.I."/>
            <person name="Yuen M.M."/>
            <person name="Liao N.Y."/>
            <person name="Docking T.R."/>
            <person name="Chan S.K."/>
            <person name="Taylor G.A."/>
            <person name="Palmquist D.L."/>
            <person name="Jackman S.D."/>
            <person name="Nguyen A."/>
            <person name="Li M."/>
            <person name="Henderson H."/>
            <person name="Janes J.K."/>
            <person name="Zhao Y."/>
            <person name="Pandoh P."/>
            <person name="Moore R."/>
            <person name="Sperling F.A."/>
            <person name="Huber D.P."/>
            <person name="Birol I."/>
            <person name="Jones S.J."/>
            <person name="Bohlmann J."/>
        </authorList>
    </citation>
    <scope>NUCLEOTIDE SEQUENCE</scope>
</reference>
<dbReference type="AlphaFoldDB" id="A0AAR5Q379"/>
<dbReference type="EnsemblMetazoa" id="XM_019912113.1">
    <property type="protein sequence ID" value="XP_019767672.1"/>
    <property type="gene ID" value="LOC109542753"/>
</dbReference>
<feature type="region of interest" description="Disordered" evidence="1">
    <location>
        <begin position="130"/>
        <end position="150"/>
    </location>
</feature>
<proteinExistence type="predicted"/>
<keyword evidence="3" id="KW-1185">Reference proteome</keyword>
<protein>
    <submittedName>
        <fullName evidence="2">Uncharacterized protein</fullName>
    </submittedName>
</protein>
<accession>A0AAR5Q379</accession>
<dbReference type="GeneID" id="109542753"/>
<organism evidence="2 3">
    <name type="scientific">Dendroctonus ponderosae</name>
    <name type="common">Mountain pine beetle</name>
    <dbReference type="NCBI Taxonomy" id="77166"/>
    <lineage>
        <taxon>Eukaryota</taxon>
        <taxon>Metazoa</taxon>
        <taxon>Ecdysozoa</taxon>
        <taxon>Arthropoda</taxon>
        <taxon>Hexapoda</taxon>
        <taxon>Insecta</taxon>
        <taxon>Pterygota</taxon>
        <taxon>Neoptera</taxon>
        <taxon>Endopterygota</taxon>
        <taxon>Coleoptera</taxon>
        <taxon>Polyphaga</taxon>
        <taxon>Cucujiformia</taxon>
        <taxon>Curculionidae</taxon>
        <taxon>Scolytinae</taxon>
        <taxon>Dendroctonus</taxon>
    </lineage>
</organism>
<evidence type="ECO:0000313" key="3">
    <source>
        <dbReference type="Proteomes" id="UP000019118"/>
    </source>
</evidence>
<dbReference type="Proteomes" id="UP000019118">
    <property type="component" value="Unassembled WGS sequence"/>
</dbReference>
<evidence type="ECO:0000313" key="2">
    <source>
        <dbReference type="EnsemblMetazoa" id="XP_019767672.1"/>
    </source>
</evidence>
<sequence length="150" mass="17965">MQKSLKWAPAQPQRRLDNIISSKARENGDLIGFVPTYLAEPMEKMHFIMSNEYMRKWFKERGAYEKDTYSKEQIIREESRIKRRFVQRMMTYQKPVKTQLFEENVLRKPPQKGEQPLDYKKFKYKPVCPRAKAQQKNSPEAQAEQSTRVC</sequence>
<feature type="compositionally biased region" description="Polar residues" evidence="1">
    <location>
        <begin position="134"/>
        <end position="150"/>
    </location>
</feature>
<name>A0AAR5Q379_DENPD</name>
<dbReference type="KEGG" id="dpa:109542753"/>
<reference evidence="2" key="2">
    <citation type="submission" date="2024-08" db="UniProtKB">
        <authorList>
            <consortium name="EnsemblMetazoa"/>
        </authorList>
    </citation>
    <scope>IDENTIFICATION</scope>
</reference>
<evidence type="ECO:0000256" key="1">
    <source>
        <dbReference type="SAM" id="MobiDB-lite"/>
    </source>
</evidence>